<gene>
    <name evidence="1" type="ORF">GIL414_LOCUS39372</name>
</gene>
<evidence type="ECO:0000313" key="1">
    <source>
        <dbReference type="EMBL" id="CAF4611477.1"/>
    </source>
</evidence>
<feature type="non-terminal residue" evidence="1">
    <location>
        <position position="1"/>
    </location>
</feature>
<dbReference type="EMBL" id="CAJOBJ010106429">
    <property type="protein sequence ID" value="CAF4611477.1"/>
    <property type="molecule type" value="Genomic_DNA"/>
</dbReference>
<proteinExistence type="predicted"/>
<accession>A0A8S2ZAN7</accession>
<organism evidence="1 2">
    <name type="scientific">Rotaria magnacalcarata</name>
    <dbReference type="NCBI Taxonomy" id="392030"/>
    <lineage>
        <taxon>Eukaryota</taxon>
        <taxon>Metazoa</taxon>
        <taxon>Spiralia</taxon>
        <taxon>Gnathifera</taxon>
        <taxon>Rotifera</taxon>
        <taxon>Eurotatoria</taxon>
        <taxon>Bdelloidea</taxon>
        <taxon>Philodinida</taxon>
        <taxon>Philodinidae</taxon>
        <taxon>Rotaria</taxon>
    </lineage>
</organism>
<dbReference type="Proteomes" id="UP000681720">
    <property type="component" value="Unassembled WGS sequence"/>
</dbReference>
<comment type="caution">
    <text evidence="1">The sequence shown here is derived from an EMBL/GenBank/DDBJ whole genome shotgun (WGS) entry which is preliminary data.</text>
</comment>
<name>A0A8S2ZAN7_9BILA</name>
<evidence type="ECO:0000313" key="2">
    <source>
        <dbReference type="Proteomes" id="UP000681720"/>
    </source>
</evidence>
<reference evidence="1" key="1">
    <citation type="submission" date="2021-02" db="EMBL/GenBank/DDBJ databases">
        <authorList>
            <person name="Nowell W R."/>
        </authorList>
    </citation>
    <scope>NUCLEOTIDE SEQUENCE</scope>
</reference>
<sequence>AMGDHLAKYLYLELYIIECIRLEMVRNAWSTVKLNVMEIDTLKTFEDAFASFRDEIRSPVLRQLATAVGYSSFYNDFPAA</sequence>
<protein>
    <submittedName>
        <fullName evidence="1">Uncharacterized protein</fullName>
    </submittedName>
</protein>
<feature type="non-terminal residue" evidence="1">
    <location>
        <position position="80"/>
    </location>
</feature>
<dbReference type="AlphaFoldDB" id="A0A8S2ZAN7"/>